<dbReference type="WBParaSite" id="TMUE_0000002175.1">
    <property type="protein sequence ID" value="TMUE_0000002175.1"/>
    <property type="gene ID" value="WBGene00298028"/>
</dbReference>
<proteinExistence type="predicted"/>
<evidence type="ECO:0000313" key="2">
    <source>
        <dbReference type="WBParaSite" id="TMUE_0000002175.1"/>
    </source>
</evidence>
<sequence>MSDEAGLCTVIFKGSPFYEYLAQVDISEEVALKEDVVESSCSSIKGAVQEKSPSSSWYVGLRETARLLRQYVQCHICLKLVTHVLRSTLLLDEDIACLKMVQDKWTNLSSTDKLLCRLRHQLVICLTLGIALTAVGLSVKFDSQVRTALRLIREQEMISFGYLRESKQAVQMASCAILTPSVYLELRVRVLNTCQAMFMSLVPLLRLKRSVCFSGDDDLNLAFKAFPVDIDAAFLEFGQGNVKDLPLSFLKRFFVVMQIIRSQYLRAFILHYFERSSLAVNELCACTEASKECTERLGCLLSAHVNLQRHCSSLEAIRGRWEKTFPDHRSSLFAVAFRNAVGHLRFGLERCTEFSQHLENITTKITGREPSNDCQLLIDTLLNELRRAVACLEDANAILKDHVSSVIDSDSDSFSITKANQVLPTVVQPMCNAEERNVLDEVFEASTFEAGDKEESRDSKSGDEVERDAHLERVVLNELKDVLRFRRQDMEIREEQARQRMYGRQIEGIGSDRDLEIYKSLDPPSLTVQYSAAAEAKQNETKVEDNLRLDNANSLALPNELRDQFVKNLQSALSGRFS</sequence>
<name>A0A5S6Q4K3_TRIMR</name>
<dbReference type="Proteomes" id="UP000046395">
    <property type="component" value="Unassembled WGS sequence"/>
</dbReference>
<dbReference type="AlphaFoldDB" id="A0A5S6Q4K3"/>
<reference evidence="2" key="1">
    <citation type="submission" date="2019-12" db="UniProtKB">
        <authorList>
            <consortium name="WormBaseParasite"/>
        </authorList>
    </citation>
    <scope>IDENTIFICATION</scope>
</reference>
<keyword evidence="1" id="KW-1185">Reference proteome</keyword>
<protein>
    <submittedName>
        <fullName evidence="2">Vezatin</fullName>
    </submittedName>
</protein>
<accession>A0A5S6Q4K3</accession>
<evidence type="ECO:0000313" key="1">
    <source>
        <dbReference type="Proteomes" id="UP000046395"/>
    </source>
</evidence>
<organism evidence="1 2">
    <name type="scientific">Trichuris muris</name>
    <name type="common">Mouse whipworm</name>
    <dbReference type="NCBI Taxonomy" id="70415"/>
    <lineage>
        <taxon>Eukaryota</taxon>
        <taxon>Metazoa</taxon>
        <taxon>Ecdysozoa</taxon>
        <taxon>Nematoda</taxon>
        <taxon>Enoplea</taxon>
        <taxon>Dorylaimia</taxon>
        <taxon>Trichinellida</taxon>
        <taxon>Trichuridae</taxon>
        <taxon>Trichuris</taxon>
    </lineage>
</organism>